<dbReference type="AlphaFoldDB" id="A0A4R2RC19"/>
<dbReference type="InterPro" id="IPR029052">
    <property type="entry name" value="Metallo-depent_PP-like"/>
</dbReference>
<name>A0A4R2RC19_9FIRM</name>
<sequence length="86" mass="9690">MARQQERDLLWLREEFYLSPLPTEKKVIFGHTPTDMITGTWYPFITDQRVGIDTGCVFGGCLSAVELDEGRVTAVYQVGHQASRVG</sequence>
<protein>
    <recommendedName>
        <fullName evidence="3">Calcineurin-like phosphoesterase family protein</fullName>
    </recommendedName>
</protein>
<dbReference type="EMBL" id="SLXT01000049">
    <property type="protein sequence ID" value="TCP59778.1"/>
    <property type="molecule type" value="Genomic_DNA"/>
</dbReference>
<proteinExistence type="predicted"/>
<dbReference type="Gene3D" id="3.60.21.10">
    <property type="match status" value="1"/>
</dbReference>
<comment type="caution">
    <text evidence="1">The sequence shown here is derived from an EMBL/GenBank/DDBJ whole genome shotgun (WGS) entry which is preliminary data.</text>
</comment>
<evidence type="ECO:0000313" key="1">
    <source>
        <dbReference type="EMBL" id="TCP59778.1"/>
    </source>
</evidence>
<keyword evidence="2" id="KW-1185">Reference proteome</keyword>
<accession>A0A4R2RC19</accession>
<dbReference type="RefSeq" id="WP_131921068.1">
    <property type="nucleotide sequence ID" value="NZ_JAOQNU010000050.1"/>
</dbReference>
<evidence type="ECO:0008006" key="3">
    <source>
        <dbReference type="Google" id="ProtNLM"/>
    </source>
</evidence>
<organism evidence="1 2">
    <name type="scientific">Heliophilum fasciatum</name>
    <dbReference type="NCBI Taxonomy" id="35700"/>
    <lineage>
        <taxon>Bacteria</taxon>
        <taxon>Bacillati</taxon>
        <taxon>Bacillota</taxon>
        <taxon>Clostridia</taxon>
        <taxon>Eubacteriales</taxon>
        <taxon>Heliobacteriaceae</taxon>
        <taxon>Heliophilum</taxon>
    </lineage>
</organism>
<evidence type="ECO:0000313" key="2">
    <source>
        <dbReference type="Proteomes" id="UP000294813"/>
    </source>
</evidence>
<reference evidence="1 2" key="1">
    <citation type="submission" date="2019-03" db="EMBL/GenBank/DDBJ databases">
        <title>Genomic Encyclopedia of Type Strains, Phase IV (KMG-IV): sequencing the most valuable type-strain genomes for metagenomic binning, comparative biology and taxonomic classification.</title>
        <authorList>
            <person name="Goeker M."/>
        </authorList>
    </citation>
    <scope>NUCLEOTIDE SEQUENCE [LARGE SCALE GENOMIC DNA]</scope>
    <source>
        <strain evidence="1 2">DSM 11170</strain>
    </source>
</reference>
<gene>
    <name evidence="1" type="ORF">EDD73_1492</name>
</gene>
<dbReference type="Proteomes" id="UP000294813">
    <property type="component" value="Unassembled WGS sequence"/>
</dbReference>
<dbReference type="OrthoDB" id="9779903at2"/>
<dbReference type="SUPFAM" id="SSF56300">
    <property type="entry name" value="Metallo-dependent phosphatases"/>
    <property type="match status" value="1"/>
</dbReference>